<dbReference type="EMBL" id="JADEWL010000040">
    <property type="protein sequence ID" value="MBE9213719.1"/>
    <property type="molecule type" value="Genomic_DNA"/>
</dbReference>
<protein>
    <submittedName>
        <fullName evidence="1">Uncharacterized protein</fullName>
    </submittedName>
</protein>
<reference evidence="1" key="1">
    <citation type="submission" date="2020-10" db="EMBL/GenBank/DDBJ databases">
        <authorList>
            <person name="Castelo-Branco R."/>
            <person name="Eusebio N."/>
            <person name="Adriana R."/>
            <person name="Vieira A."/>
            <person name="Brugerolle De Fraissinette N."/>
            <person name="Rezende De Castro R."/>
            <person name="Schneider M.P."/>
            <person name="Vasconcelos V."/>
            <person name="Leao P.N."/>
        </authorList>
    </citation>
    <scope>NUCLEOTIDE SEQUENCE</scope>
    <source>
        <strain evidence="1">LEGE 06105</strain>
    </source>
</reference>
<comment type="caution">
    <text evidence="1">The sequence shown here is derived from an EMBL/GenBank/DDBJ whole genome shotgun (WGS) entry which is preliminary data.</text>
</comment>
<name>A0A8J7JTH9_9CYAN</name>
<evidence type="ECO:0000313" key="1">
    <source>
        <dbReference type="EMBL" id="MBE9213719.1"/>
    </source>
</evidence>
<dbReference type="Proteomes" id="UP000620559">
    <property type="component" value="Unassembled WGS sequence"/>
</dbReference>
<dbReference type="RefSeq" id="WP_193920871.1">
    <property type="nucleotide sequence ID" value="NZ_JADEWL010000040.1"/>
</dbReference>
<sequence>MTRLKLSPRNWASIKTSTLKARKFPGNSNKFQPINPVAFRLNTPVCVALIENRTANYNWWLAGWCQAYFYSGAFVNRQLTSVGEWKIGLSRPVLLDFRKYQAETYALEFTFAKWHRDIKLQVWKYTGDLTDAVDVDLQKVIADLARLEKKVDDISEYGR</sequence>
<proteinExistence type="predicted"/>
<accession>A0A8J7JTH9</accession>
<gene>
    <name evidence="1" type="ORF">IQ247_13765</name>
</gene>
<keyword evidence="2" id="KW-1185">Reference proteome</keyword>
<organism evidence="1 2">
    <name type="scientific">Plectonema cf. radiosum LEGE 06105</name>
    <dbReference type="NCBI Taxonomy" id="945769"/>
    <lineage>
        <taxon>Bacteria</taxon>
        <taxon>Bacillati</taxon>
        <taxon>Cyanobacteriota</taxon>
        <taxon>Cyanophyceae</taxon>
        <taxon>Oscillatoriophycideae</taxon>
        <taxon>Oscillatoriales</taxon>
        <taxon>Microcoleaceae</taxon>
        <taxon>Plectonema</taxon>
    </lineage>
</organism>
<dbReference type="AlphaFoldDB" id="A0A8J7JTH9"/>
<evidence type="ECO:0000313" key="2">
    <source>
        <dbReference type="Proteomes" id="UP000620559"/>
    </source>
</evidence>